<dbReference type="AlphaFoldDB" id="A0A2M9CM17"/>
<evidence type="ECO:0000256" key="2">
    <source>
        <dbReference type="ARBA" id="ARBA00022448"/>
    </source>
</evidence>
<feature type="compositionally biased region" description="Low complexity" evidence="8">
    <location>
        <begin position="8"/>
        <end position="27"/>
    </location>
</feature>
<dbReference type="InterPro" id="IPR051393">
    <property type="entry name" value="ABC_transporter_permease"/>
</dbReference>
<dbReference type="InterPro" id="IPR035906">
    <property type="entry name" value="MetI-like_sf"/>
</dbReference>
<reference evidence="10 11" key="1">
    <citation type="submission" date="2017-11" db="EMBL/GenBank/DDBJ databases">
        <title>Genomic Encyclopedia of Archaeal and Bacterial Type Strains, Phase II (KMG-II): From Individual Species to Whole Genera.</title>
        <authorList>
            <person name="Goeker M."/>
        </authorList>
    </citation>
    <scope>NUCLEOTIDE SEQUENCE [LARGE SCALE GENOMIC DNA]</scope>
    <source>
        <strain evidence="10 11">DSM 27393</strain>
    </source>
</reference>
<keyword evidence="4 7" id="KW-0812">Transmembrane</keyword>
<organism evidence="10 11">
    <name type="scientific">Diaminobutyricimonas aerilata</name>
    <dbReference type="NCBI Taxonomy" id="1162967"/>
    <lineage>
        <taxon>Bacteria</taxon>
        <taxon>Bacillati</taxon>
        <taxon>Actinomycetota</taxon>
        <taxon>Actinomycetes</taxon>
        <taxon>Micrococcales</taxon>
        <taxon>Microbacteriaceae</taxon>
        <taxon>Diaminobutyricimonas</taxon>
    </lineage>
</organism>
<evidence type="ECO:0000313" key="11">
    <source>
        <dbReference type="Proteomes" id="UP000228758"/>
    </source>
</evidence>
<keyword evidence="3" id="KW-1003">Cell membrane</keyword>
<evidence type="ECO:0000256" key="1">
    <source>
        <dbReference type="ARBA" id="ARBA00004651"/>
    </source>
</evidence>
<keyword evidence="2 7" id="KW-0813">Transport</keyword>
<dbReference type="PROSITE" id="PS50928">
    <property type="entry name" value="ABC_TM1"/>
    <property type="match status" value="1"/>
</dbReference>
<dbReference type="CDD" id="cd06261">
    <property type="entry name" value="TM_PBP2"/>
    <property type="match status" value="1"/>
</dbReference>
<comment type="similarity">
    <text evidence="7">Belongs to the binding-protein-dependent transport system permease family.</text>
</comment>
<evidence type="ECO:0000256" key="3">
    <source>
        <dbReference type="ARBA" id="ARBA00022475"/>
    </source>
</evidence>
<dbReference type="GO" id="GO:0005886">
    <property type="term" value="C:plasma membrane"/>
    <property type="evidence" value="ECO:0007669"/>
    <property type="project" value="UniProtKB-SubCell"/>
</dbReference>
<feature type="transmembrane region" description="Helical" evidence="7">
    <location>
        <begin position="38"/>
        <end position="64"/>
    </location>
</feature>
<feature type="transmembrane region" description="Helical" evidence="7">
    <location>
        <begin position="242"/>
        <end position="262"/>
    </location>
</feature>
<evidence type="ECO:0000313" key="10">
    <source>
        <dbReference type="EMBL" id="PJJ72936.1"/>
    </source>
</evidence>
<accession>A0A2M9CM17</accession>
<keyword evidence="11" id="KW-1185">Reference proteome</keyword>
<dbReference type="GO" id="GO:0055085">
    <property type="term" value="P:transmembrane transport"/>
    <property type="evidence" value="ECO:0007669"/>
    <property type="project" value="InterPro"/>
</dbReference>
<evidence type="ECO:0000256" key="7">
    <source>
        <dbReference type="RuleBase" id="RU363032"/>
    </source>
</evidence>
<name>A0A2M9CM17_9MICO</name>
<dbReference type="PANTHER" id="PTHR30193">
    <property type="entry name" value="ABC TRANSPORTER PERMEASE PROTEIN"/>
    <property type="match status" value="1"/>
</dbReference>
<evidence type="ECO:0000256" key="4">
    <source>
        <dbReference type="ARBA" id="ARBA00022692"/>
    </source>
</evidence>
<dbReference type="Proteomes" id="UP000228758">
    <property type="component" value="Unassembled WGS sequence"/>
</dbReference>
<gene>
    <name evidence="10" type="ORF">CLV46_2515</name>
</gene>
<dbReference type="Gene3D" id="1.10.3720.10">
    <property type="entry name" value="MetI-like"/>
    <property type="match status" value="1"/>
</dbReference>
<feature type="transmembrane region" description="Helical" evidence="7">
    <location>
        <begin position="193"/>
        <end position="213"/>
    </location>
</feature>
<feature type="transmembrane region" description="Helical" evidence="7">
    <location>
        <begin position="141"/>
        <end position="161"/>
    </location>
</feature>
<proteinExistence type="inferred from homology"/>
<dbReference type="RefSeq" id="WP_245866814.1">
    <property type="nucleotide sequence ID" value="NZ_PGFF01000001.1"/>
</dbReference>
<keyword evidence="5 7" id="KW-1133">Transmembrane helix</keyword>
<evidence type="ECO:0000256" key="8">
    <source>
        <dbReference type="SAM" id="MobiDB-lite"/>
    </source>
</evidence>
<feature type="region of interest" description="Disordered" evidence="8">
    <location>
        <begin position="1"/>
        <end position="32"/>
    </location>
</feature>
<keyword evidence="10" id="KW-0762">Sugar transport</keyword>
<keyword evidence="6 7" id="KW-0472">Membrane</keyword>
<dbReference type="Pfam" id="PF00528">
    <property type="entry name" value="BPD_transp_1"/>
    <property type="match status" value="1"/>
</dbReference>
<comment type="caution">
    <text evidence="10">The sequence shown here is derived from an EMBL/GenBank/DDBJ whole genome shotgun (WGS) entry which is preliminary data.</text>
</comment>
<comment type="subcellular location">
    <subcellularLocation>
        <location evidence="1 7">Cell membrane</location>
        <topology evidence="1 7">Multi-pass membrane protein</topology>
    </subcellularLocation>
</comment>
<feature type="transmembrane region" description="Helical" evidence="7">
    <location>
        <begin position="298"/>
        <end position="320"/>
    </location>
</feature>
<feature type="domain" description="ABC transmembrane type-1" evidence="9">
    <location>
        <begin position="103"/>
        <end position="316"/>
    </location>
</feature>
<dbReference type="InterPro" id="IPR000515">
    <property type="entry name" value="MetI-like"/>
</dbReference>
<sequence length="329" mass="35282">MSTTVQTPRSAAPPGAPAPSRRAAPRASGRRQSRGNRLAPYLFTAPAVILYIAFMLIPVGYAVWLSLRAYRIEGGLLGRKTDVFVGFENYVAVLTNPDFAAGFGRLFVYGIIAVPLTLGLALLFALLLDTPAARLKRFGRTAIFIPYAVPGVVAALLWGFMYLPSTSPFSYITRALGLGTIPFLEEPGLFGSLANIAIWGGVGFNMIIIYTSLRGIPSEIYESARLDGATETQIALRIKVPLVVPALVLTGVFSLIGTLQLYSEPATLQPMTSAISNTWVPLMTIYRDAFGTDDLPQAAAASTVLAVGTVLVSVIILRIVNRKRMGVNS</sequence>
<evidence type="ECO:0000256" key="5">
    <source>
        <dbReference type="ARBA" id="ARBA00022989"/>
    </source>
</evidence>
<dbReference type="EMBL" id="PGFF01000001">
    <property type="protein sequence ID" value="PJJ72936.1"/>
    <property type="molecule type" value="Genomic_DNA"/>
</dbReference>
<protein>
    <submittedName>
        <fullName evidence="10">Multiple sugar transport system permease protein</fullName>
    </submittedName>
</protein>
<dbReference type="PANTHER" id="PTHR30193:SF41">
    <property type="entry name" value="DIACETYLCHITOBIOSE UPTAKE SYSTEM PERMEASE PROTEIN NGCF"/>
    <property type="match status" value="1"/>
</dbReference>
<dbReference type="SUPFAM" id="SSF161098">
    <property type="entry name" value="MetI-like"/>
    <property type="match status" value="1"/>
</dbReference>
<evidence type="ECO:0000256" key="6">
    <source>
        <dbReference type="ARBA" id="ARBA00023136"/>
    </source>
</evidence>
<feature type="transmembrane region" description="Helical" evidence="7">
    <location>
        <begin position="106"/>
        <end position="129"/>
    </location>
</feature>
<evidence type="ECO:0000259" key="9">
    <source>
        <dbReference type="PROSITE" id="PS50928"/>
    </source>
</evidence>